<gene>
    <name evidence="2" type="ORF">ALO88_200019</name>
</gene>
<comment type="caution">
    <text evidence="2">The sequence shown here is derived from an EMBL/GenBank/DDBJ whole genome shotgun (WGS) entry which is preliminary data.</text>
</comment>
<dbReference type="SMART" id="SM00860">
    <property type="entry name" value="SMI1_KNR4"/>
    <property type="match status" value="1"/>
</dbReference>
<dbReference type="Gene3D" id="3.40.1580.10">
    <property type="entry name" value="SMI1/KNR4-like"/>
    <property type="match status" value="1"/>
</dbReference>
<protein>
    <submittedName>
        <fullName evidence="2">2-hydroxyacid dehydrogenase</fullName>
    </submittedName>
</protein>
<dbReference type="Pfam" id="PF14568">
    <property type="entry name" value="SUKH_6"/>
    <property type="match status" value="1"/>
</dbReference>
<name>A0A0P9JLJ8_9PSED</name>
<dbReference type="InterPro" id="IPR018958">
    <property type="entry name" value="Knr4/Smi1-like_dom"/>
</dbReference>
<dbReference type="EMBL" id="LJPT01000095">
    <property type="protein sequence ID" value="KPW48243.1"/>
    <property type="molecule type" value="Genomic_DNA"/>
</dbReference>
<dbReference type="RefSeq" id="WP_081025418.1">
    <property type="nucleotide sequence ID" value="NZ_LJPT01000095.1"/>
</dbReference>
<dbReference type="PATRIC" id="fig|251702.3.peg.1106"/>
<accession>A0A0P9JLJ8</accession>
<proteinExistence type="predicted"/>
<reference evidence="2 3" key="1">
    <citation type="submission" date="2015-09" db="EMBL/GenBank/DDBJ databases">
        <title>Genome announcement of multiple Pseudomonas syringae strains.</title>
        <authorList>
            <person name="Thakur S."/>
            <person name="Wang P.W."/>
            <person name="Gong Y."/>
            <person name="Weir B.S."/>
            <person name="Guttman D.S."/>
        </authorList>
    </citation>
    <scope>NUCLEOTIDE SEQUENCE [LARGE SCALE GENOMIC DNA]</scope>
    <source>
        <strain evidence="2 3">ICMP4303</strain>
    </source>
</reference>
<dbReference type="InterPro" id="IPR037883">
    <property type="entry name" value="Knr4/Smi1-like_sf"/>
</dbReference>
<dbReference type="Proteomes" id="UP000050425">
    <property type="component" value="Unassembled WGS sequence"/>
</dbReference>
<feature type="domain" description="Knr4/Smi1-like" evidence="1">
    <location>
        <begin position="23"/>
        <end position="147"/>
    </location>
</feature>
<dbReference type="SUPFAM" id="SSF160631">
    <property type="entry name" value="SMI1/KNR4-like"/>
    <property type="match status" value="1"/>
</dbReference>
<evidence type="ECO:0000313" key="2">
    <source>
        <dbReference type="EMBL" id="KPW48243.1"/>
    </source>
</evidence>
<organism evidence="2 3">
    <name type="scientific">Pseudomonas syringae pv. antirrhini</name>
    <dbReference type="NCBI Taxonomy" id="251702"/>
    <lineage>
        <taxon>Bacteria</taxon>
        <taxon>Pseudomonadati</taxon>
        <taxon>Pseudomonadota</taxon>
        <taxon>Gammaproteobacteria</taxon>
        <taxon>Pseudomonadales</taxon>
        <taxon>Pseudomonadaceae</taxon>
        <taxon>Pseudomonas</taxon>
    </lineage>
</organism>
<dbReference type="AlphaFoldDB" id="A0A0P9JLJ8"/>
<evidence type="ECO:0000259" key="1">
    <source>
        <dbReference type="SMART" id="SM00860"/>
    </source>
</evidence>
<sequence>MNYLDIIESEINASGEELTCAGGASDSLILDFEKEMGIAFPASYKLFLKKFGALSFAGDTYYGATKSGLAATSIPSVFFATMKARSQGDADSKMVVIYSSGYGPIYSIDTSINSGPNENPIIETELSFKRDPVKKKVFENYETFLLSTIRKAIEEL</sequence>
<evidence type="ECO:0000313" key="3">
    <source>
        <dbReference type="Proteomes" id="UP000050425"/>
    </source>
</evidence>